<keyword evidence="6" id="KW-0175">Coiled coil</keyword>
<evidence type="ECO:0000256" key="5">
    <source>
        <dbReference type="ARBA" id="ARBA00023273"/>
    </source>
</evidence>
<keyword evidence="5" id="KW-0966">Cell projection</keyword>
<comment type="subcellular location">
    <subcellularLocation>
        <location evidence="2">Cell projection</location>
    </subcellularLocation>
    <subcellularLocation>
        <location evidence="1">Cytoplasm</location>
        <location evidence="1">Cytoskeleton</location>
    </subcellularLocation>
</comment>
<evidence type="ECO:0000256" key="4">
    <source>
        <dbReference type="ARBA" id="ARBA00023212"/>
    </source>
</evidence>
<proteinExistence type="predicted"/>
<keyword evidence="4" id="KW-0206">Cytoskeleton</keyword>
<dbReference type="PANTHER" id="PTHR14871">
    <property type="entry name" value="DYNEIN REGULATORY COMPLEX PROTEIN 9"/>
    <property type="match status" value="1"/>
</dbReference>
<comment type="caution">
    <text evidence="7">The sequence shown here is derived from an EMBL/GenBank/DDBJ whole genome shotgun (WGS) entry which is preliminary data.</text>
</comment>
<evidence type="ECO:0000256" key="1">
    <source>
        <dbReference type="ARBA" id="ARBA00004245"/>
    </source>
</evidence>
<evidence type="ECO:0000256" key="6">
    <source>
        <dbReference type="SAM" id="Coils"/>
    </source>
</evidence>
<dbReference type="GO" id="GO:0031514">
    <property type="term" value="C:motile cilium"/>
    <property type="evidence" value="ECO:0007669"/>
    <property type="project" value="TreeGrafter"/>
</dbReference>
<evidence type="ECO:0000313" key="7">
    <source>
        <dbReference type="EMBL" id="KAJ6634686.1"/>
    </source>
</evidence>
<dbReference type="PANTHER" id="PTHR14871:SF1">
    <property type="entry name" value="DYNEIN REGULATORY COMPLEX PROTEIN 9"/>
    <property type="match status" value="1"/>
</dbReference>
<dbReference type="GO" id="GO:0005737">
    <property type="term" value="C:cytoplasm"/>
    <property type="evidence" value="ECO:0007669"/>
    <property type="project" value="TreeGrafter"/>
</dbReference>
<reference evidence="7" key="1">
    <citation type="submission" date="2022-07" db="EMBL/GenBank/DDBJ databases">
        <authorList>
            <person name="Trinca V."/>
            <person name="Uliana J.V.C."/>
            <person name="Torres T.T."/>
            <person name="Ward R.J."/>
            <person name="Monesi N."/>
        </authorList>
    </citation>
    <scope>NUCLEOTIDE SEQUENCE</scope>
    <source>
        <strain evidence="7">HSMRA1968</strain>
        <tissue evidence="7">Whole embryos</tissue>
    </source>
</reference>
<evidence type="ECO:0000256" key="2">
    <source>
        <dbReference type="ARBA" id="ARBA00004316"/>
    </source>
</evidence>
<dbReference type="GO" id="GO:0044782">
    <property type="term" value="P:cilium organization"/>
    <property type="evidence" value="ECO:0007669"/>
    <property type="project" value="TreeGrafter"/>
</dbReference>
<keyword evidence="8" id="KW-1185">Reference proteome</keyword>
<dbReference type="OrthoDB" id="10254713at2759"/>
<organism evidence="7 8">
    <name type="scientific">Pseudolycoriella hygida</name>
    <dbReference type="NCBI Taxonomy" id="35572"/>
    <lineage>
        <taxon>Eukaryota</taxon>
        <taxon>Metazoa</taxon>
        <taxon>Ecdysozoa</taxon>
        <taxon>Arthropoda</taxon>
        <taxon>Hexapoda</taxon>
        <taxon>Insecta</taxon>
        <taxon>Pterygota</taxon>
        <taxon>Neoptera</taxon>
        <taxon>Endopterygota</taxon>
        <taxon>Diptera</taxon>
        <taxon>Nematocera</taxon>
        <taxon>Sciaroidea</taxon>
        <taxon>Sciaridae</taxon>
        <taxon>Pseudolycoriella</taxon>
    </lineage>
</organism>
<feature type="coiled-coil region" evidence="6">
    <location>
        <begin position="135"/>
        <end position="162"/>
    </location>
</feature>
<sequence length="361" mass="42859">MQSRIIAAIVEELSKAFVILNRGKENFHRMPQHLSLSERYRYEYRDKQFDEQTLEPMEKALQRMSSVKLENEVELLRLVLLDLIHDLNSTNSYRHLQAKINEFLRDASAEYNFIGDYVFNNKRLTELKFELNIDKDNGEKILKDLNDEIMNVESRVHNNEIQNELKFSLVAKWEKTRHQQANIILSKEETRLLAMCDDYKVKIDREQIAINDIQSKVNRQIHNQTLIFKAFLADFLHFQIDDLATQINNWMERYVKEAEELDIDIGQLKDAIQDIKSKKEDITEKYDMRQIEINEYREEQRILEEKRLFEEKQCNSAIRIQVSTKRFHLLTKKEKGILFAVVVARRHGQDGAGAIPTEKEE</sequence>
<dbReference type="GO" id="GO:0005856">
    <property type="term" value="C:cytoskeleton"/>
    <property type="evidence" value="ECO:0007669"/>
    <property type="project" value="UniProtKB-SubCell"/>
</dbReference>
<evidence type="ECO:0000313" key="8">
    <source>
        <dbReference type="Proteomes" id="UP001151699"/>
    </source>
</evidence>
<evidence type="ECO:0000256" key="3">
    <source>
        <dbReference type="ARBA" id="ARBA00022490"/>
    </source>
</evidence>
<dbReference type="AlphaFoldDB" id="A0A9Q0MN09"/>
<dbReference type="EMBL" id="WJQU01000004">
    <property type="protein sequence ID" value="KAJ6634686.1"/>
    <property type="molecule type" value="Genomic_DNA"/>
</dbReference>
<dbReference type="InterPro" id="IPR042618">
    <property type="entry name" value="IQCG"/>
</dbReference>
<name>A0A9Q0MN09_9DIPT</name>
<keyword evidence="3" id="KW-0963">Cytoplasm</keyword>
<protein>
    <submittedName>
        <fullName evidence="7">Uncharacterized protein</fullName>
    </submittedName>
</protein>
<dbReference type="Proteomes" id="UP001151699">
    <property type="component" value="Chromosome C"/>
</dbReference>
<feature type="coiled-coil region" evidence="6">
    <location>
        <begin position="251"/>
        <end position="313"/>
    </location>
</feature>
<accession>A0A9Q0MN09</accession>
<gene>
    <name evidence="7" type="ORF">Bhyg_13263</name>
</gene>